<dbReference type="InterPro" id="IPR006119">
    <property type="entry name" value="Resolv_N"/>
</dbReference>
<organism evidence="2 3">
    <name type="scientific">Longimycelium tulufanense</name>
    <dbReference type="NCBI Taxonomy" id="907463"/>
    <lineage>
        <taxon>Bacteria</taxon>
        <taxon>Bacillati</taxon>
        <taxon>Actinomycetota</taxon>
        <taxon>Actinomycetes</taxon>
        <taxon>Pseudonocardiales</taxon>
        <taxon>Pseudonocardiaceae</taxon>
        <taxon>Longimycelium</taxon>
    </lineage>
</organism>
<dbReference type="Proteomes" id="UP000637578">
    <property type="component" value="Unassembled WGS sequence"/>
</dbReference>
<sequence>MSPAPTEPGRREPRAALNNLDSVRVGIYTRWPSNREDNFLQSYVESRPSWHIAQRFSDHASGATLNRPGLHQVLDVARAGGIDILLIGNVHSLSRTPGHLAHLLHELISHGVAVESVTDGSINVSTPAGQFQVRTLGSFADFEDEVLDDR</sequence>
<dbReference type="SMART" id="SM00857">
    <property type="entry name" value="Resolvase"/>
    <property type="match status" value="1"/>
</dbReference>
<protein>
    <recommendedName>
        <fullName evidence="1">Resolvase/invertase-type recombinase catalytic domain-containing protein</fullName>
    </recommendedName>
</protein>
<dbReference type="Pfam" id="PF00239">
    <property type="entry name" value="Resolvase"/>
    <property type="match status" value="1"/>
</dbReference>
<dbReference type="InterPro" id="IPR036162">
    <property type="entry name" value="Resolvase-like_N_sf"/>
</dbReference>
<keyword evidence="3" id="KW-1185">Reference proteome</keyword>
<proteinExistence type="predicted"/>
<evidence type="ECO:0000259" key="1">
    <source>
        <dbReference type="PROSITE" id="PS51736"/>
    </source>
</evidence>
<name>A0A8J3CK02_9PSEU</name>
<dbReference type="PANTHER" id="PTHR30461">
    <property type="entry name" value="DNA-INVERTASE FROM LAMBDOID PROPHAGE"/>
    <property type="match status" value="1"/>
</dbReference>
<feature type="domain" description="Resolvase/invertase-type recombinase catalytic" evidence="1">
    <location>
        <begin position="24"/>
        <end position="150"/>
    </location>
</feature>
<comment type="caution">
    <text evidence="2">The sequence shown here is derived from an EMBL/GenBank/DDBJ whole genome shotgun (WGS) entry which is preliminary data.</text>
</comment>
<dbReference type="AlphaFoldDB" id="A0A8J3CK02"/>
<reference evidence="2" key="1">
    <citation type="journal article" date="2014" name="Int. J. Syst. Evol. Microbiol.">
        <title>Complete genome sequence of Corynebacterium casei LMG S-19264T (=DSM 44701T), isolated from a smear-ripened cheese.</title>
        <authorList>
            <consortium name="US DOE Joint Genome Institute (JGI-PGF)"/>
            <person name="Walter F."/>
            <person name="Albersmeier A."/>
            <person name="Kalinowski J."/>
            <person name="Ruckert C."/>
        </authorList>
    </citation>
    <scope>NUCLEOTIDE SEQUENCE</scope>
    <source>
        <strain evidence="2">CGMCC 4.5737</strain>
    </source>
</reference>
<dbReference type="GO" id="GO:0000150">
    <property type="term" value="F:DNA strand exchange activity"/>
    <property type="evidence" value="ECO:0007669"/>
    <property type="project" value="InterPro"/>
</dbReference>
<dbReference type="InterPro" id="IPR050639">
    <property type="entry name" value="SSR_resolvase"/>
</dbReference>
<accession>A0A8J3CK02</accession>
<gene>
    <name evidence="2" type="ORF">GCM10012275_59620</name>
</gene>
<evidence type="ECO:0000313" key="2">
    <source>
        <dbReference type="EMBL" id="GGM81046.1"/>
    </source>
</evidence>
<dbReference type="GO" id="GO:0003677">
    <property type="term" value="F:DNA binding"/>
    <property type="evidence" value="ECO:0007669"/>
    <property type="project" value="InterPro"/>
</dbReference>
<dbReference type="Gene3D" id="3.40.50.1390">
    <property type="entry name" value="Resolvase, N-terminal catalytic domain"/>
    <property type="match status" value="1"/>
</dbReference>
<dbReference type="PROSITE" id="PS51736">
    <property type="entry name" value="RECOMBINASES_3"/>
    <property type="match status" value="1"/>
</dbReference>
<evidence type="ECO:0000313" key="3">
    <source>
        <dbReference type="Proteomes" id="UP000637578"/>
    </source>
</evidence>
<dbReference type="PANTHER" id="PTHR30461:SF23">
    <property type="entry name" value="DNA RECOMBINASE-RELATED"/>
    <property type="match status" value="1"/>
</dbReference>
<dbReference type="EMBL" id="BMMK01000050">
    <property type="protein sequence ID" value="GGM81046.1"/>
    <property type="molecule type" value="Genomic_DNA"/>
</dbReference>
<reference evidence="2" key="2">
    <citation type="submission" date="2020-09" db="EMBL/GenBank/DDBJ databases">
        <authorList>
            <person name="Sun Q."/>
            <person name="Zhou Y."/>
        </authorList>
    </citation>
    <scope>NUCLEOTIDE SEQUENCE</scope>
    <source>
        <strain evidence="2">CGMCC 4.5737</strain>
    </source>
</reference>
<dbReference type="SUPFAM" id="SSF53041">
    <property type="entry name" value="Resolvase-like"/>
    <property type="match status" value="1"/>
</dbReference>
<dbReference type="RefSeq" id="WP_189061759.1">
    <property type="nucleotide sequence ID" value="NZ_BMMK01000050.1"/>
</dbReference>